<sequence>NKREEIIANTPSEYTHLIENCCSDPNQRPTLNQILIKLEDLSKETTVEFVTNNKYVKNNQQVMTYSERLEESDDNIYLKDESQILNDIESGDNIYLKDESQILN</sequence>
<protein>
    <submittedName>
        <fullName evidence="1">14951_t:CDS:1</fullName>
    </submittedName>
</protein>
<keyword evidence="2" id="KW-1185">Reference proteome</keyword>
<proteinExistence type="predicted"/>
<organism evidence="1 2">
    <name type="scientific">Racocetra persica</name>
    <dbReference type="NCBI Taxonomy" id="160502"/>
    <lineage>
        <taxon>Eukaryota</taxon>
        <taxon>Fungi</taxon>
        <taxon>Fungi incertae sedis</taxon>
        <taxon>Mucoromycota</taxon>
        <taxon>Glomeromycotina</taxon>
        <taxon>Glomeromycetes</taxon>
        <taxon>Diversisporales</taxon>
        <taxon>Gigasporaceae</taxon>
        <taxon>Racocetra</taxon>
    </lineage>
</organism>
<gene>
    <name evidence="1" type="ORF">RPERSI_LOCUS26742</name>
</gene>
<dbReference type="EMBL" id="CAJVQC010092237">
    <property type="protein sequence ID" value="CAG8826463.1"/>
    <property type="molecule type" value="Genomic_DNA"/>
</dbReference>
<evidence type="ECO:0000313" key="1">
    <source>
        <dbReference type="EMBL" id="CAG8826463.1"/>
    </source>
</evidence>
<feature type="non-terminal residue" evidence="1">
    <location>
        <position position="104"/>
    </location>
</feature>
<dbReference type="Proteomes" id="UP000789920">
    <property type="component" value="Unassembled WGS sequence"/>
</dbReference>
<evidence type="ECO:0000313" key="2">
    <source>
        <dbReference type="Proteomes" id="UP000789920"/>
    </source>
</evidence>
<accession>A0ACA9S4T3</accession>
<comment type="caution">
    <text evidence="1">The sequence shown here is derived from an EMBL/GenBank/DDBJ whole genome shotgun (WGS) entry which is preliminary data.</text>
</comment>
<name>A0ACA9S4T3_9GLOM</name>
<feature type="non-terminal residue" evidence="1">
    <location>
        <position position="1"/>
    </location>
</feature>
<reference evidence="1" key="1">
    <citation type="submission" date="2021-06" db="EMBL/GenBank/DDBJ databases">
        <authorList>
            <person name="Kallberg Y."/>
            <person name="Tangrot J."/>
            <person name="Rosling A."/>
        </authorList>
    </citation>
    <scope>NUCLEOTIDE SEQUENCE</scope>
    <source>
        <strain evidence="1">MA461A</strain>
    </source>
</reference>